<dbReference type="InterPro" id="IPR007069">
    <property type="entry name" value="Transposase_32"/>
</dbReference>
<evidence type="ECO:0000313" key="3">
    <source>
        <dbReference type="EMBL" id="KKK61219.1"/>
    </source>
</evidence>
<organism evidence="3">
    <name type="scientific">marine sediment metagenome</name>
    <dbReference type="NCBI Taxonomy" id="412755"/>
    <lineage>
        <taxon>unclassified sequences</taxon>
        <taxon>metagenomes</taxon>
        <taxon>ecological metagenomes</taxon>
    </lineage>
</organism>
<name>A0A0F8Z472_9ZZZZ</name>
<accession>A0A0F8Z472</accession>
<gene>
    <name evidence="3" type="ORF">LCGC14_3016520</name>
</gene>
<dbReference type="GO" id="GO:0006313">
    <property type="term" value="P:DNA transposition"/>
    <property type="evidence" value="ECO:0007669"/>
    <property type="project" value="InterPro"/>
</dbReference>
<dbReference type="EMBL" id="LAZR01062585">
    <property type="protein sequence ID" value="KKK61219.1"/>
    <property type="molecule type" value="Genomic_DNA"/>
</dbReference>
<proteinExistence type="predicted"/>
<protein>
    <submittedName>
        <fullName evidence="3">Uncharacterized protein</fullName>
    </submittedName>
</protein>
<dbReference type="AlphaFoldDB" id="A0A0F8Z472"/>
<feature type="domain" description="Transposase zinc-binding" evidence="2">
    <location>
        <begin position="18"/>
        <end position="98"/>
    </location>
</feature>
<evidence type="ECO:0000259" key="1">
    <source>
        <dbReference type="Pfam" id="PF04986"/>
    </source>
</evidence>
<dbReference type="GO" id="GO:0004803">
    <property type="term" value="F:transposase activity"/>
    <property type="evidence" value="ECO:0007669"/>
    <property type="project" value="InterPro"/>
</dbReference>
<dbReference type="Pfam" id="PF14319">
    <property type="entry name" value="Zn_Tnp_IS91"/>
    <property type="match status" value="1"/>
</dbReference>
<feature type="domain" description="Transposase IS801/IS1294" evidence="1">
    <location>
        <begin position="140"/>
        <end position="282"/>
    </location>
</feature>
<dbReference type="PANTHER" id="PTHR37023">
    <property type="entry name" value="TRANSPOSASE"/>
    <property type="match status" value="1"/>
</dbReference>
<dbReference type="PANTHER" id="PTHR37023:SF1">
    <property type="entry name" value="ISSOD25 TRANSPOSASE TNPA_ISSOD25"/>
    <property type="match status" value="1"/>
</dbReference>
<dbReference type="InterPro" id="IPR026889">
    <property type="entry name" value="Zn_Tnp"/>
</dbReference>
<sequence>MISLAQLMRQHQGQLTACYQPMMQGQHRAAMQAIMDCHTPACGTLEYQCESCLNQQRYYRSCGHRSCPACQHNVNNQWLDRQRQKLLPLEYYMATFTLPYELRSFVWHHQKWAYQALFDCAVATLTEFAENDKKMGVEIGMTGVLHTHSRELNFHPHGHFIVPGGGLNKKLKFWKKKQGKYLFNGKALAKVFRGKFLAEMKKSGFYVPDKTPKKWIAQCKHVGSGEPALVYLSRYLYRGVVNEKNIVNYDGDKVTFRYQDSDSKQWKRKTESAVSFLWRVLQ</sequence>
<evidence type="ECO:0000259" key="2">
    <source>
        <dbReference type="Pfam" id="PF14319"/>
    </source>
</evidence>
<reference evidence="3" key="1">
    <citation type="journal article" date="2015" name="Nature">
        <title>Complex archaea that bridge the gap between prokaryotes and eukaryotes.</title>
        <authorList>
            <person name="Spang A."/>
            <person name="Saw J.H."/>
            <person name="Jorgensen S.L."/>
            <person name="Zaremba-Niedzwiedzka K."/>
            <person name="Martijn J."/>
            <person name="Lind A.E."/>
            <person name="van Eijk R."/>
            <person name="Schleper C."/>
            <person name="Guy L."/>
            <person name="Ettema T.J."/>
        </authorList>
    </citation>
    <scope>NUCLEOTIDE SEQUENCE</scope>
</reference>
<dbReference type="GO" id="GO:0003677">
    <property type="term" value="F:DNA binding"/>
    <property type="evidence" value="ECO:0007669"/>
    <property type="project" value="InterPro"/>
</dbReference>
<feature type="non-terminal residue" evidence="3">
    <location>
        <position position="282"/>
    </location>
</feature>
<comment type="caution">
    <text evidence="3">The sequence shown here is derived from an EMBL/GenBank/DDBJ whole genome shotgun (WGS) entry which is preliminary data.</text>
</comment>
<dbReference type="Pfam" id="PF04986">
    <property type="entry name" value="Y2_Tnp"/>
    <property type="match status" value="1"/>
</dbReference>